<dbReference type="Proteomes" id="UP000536624">
    <property type="component" value="Unassembled WGS sequence"/>
</dbReference>
<keyword evidence="6" id="KW-0503">Monooxygenase</keyword>
<evidence type="ECO:0000259" key="8">
    <source>
        <dbReference type="Pfam" id="PF01494"/>
    </source>
</evidence>
<dbReference type="EMBL" id="JAALLH010000001">
    <property type="protein sequence ID" value="NIY69353.1"/>
    <property type="molecule type" value="Genomic_DNA"/>
</dbReference>
<keyword evidence="4" id="KW-0521">NADP</keyword>
<keyword evidence="2" id="KW-0285">Flavoprotein</keyword>
<evidence type="ECO:0000256" key="1">
    <source>
        <dbReference type="ARBA" id="ARBA00001974"/>
    </source>
</evidence>
<dbReference type="PRINTS" id="PR00420">
    <property type="entry name" value="RNGMNOXGNASE"/>
</dbReference>
<dbReference type="AlphaFoldDB" id="A0A7X6B0Q2"/>
<gene>
    <name evidence="10" type="ORF">SMALB_7473</name>
</gene>
<feature type="region of interest" description="Disordered" evidence="7">
    <location>
        <begin position="384"/>
        <end position="407"/>
    </location>
</feature>
<keyword evidence="3" id="KW-0274">FAD</keyword>
<dbReference type="Pfam" id="PF01494">
    <property type="entry name" value="FAD_binding_3"/>
    <property type="match status" value="1"/>
</dbReference>
<evidence type="ECO:0008006" key="12">
    <source>
        <dbReference type="Google" id="ProtNLM"/>
    </source>
</evidence>
<evidence type="ECO:0000313" key="10">
    <source>
        <dbReference type="EMBL" id="NIY69353.1"/>
    </source>
</evidence>
<dbReference type="Gene3D" id="3.50.50.60">
    <property type="entry name" value="FAD/NAD(P)-binding domain"/>
    <property type="match status" value="1"/>
</dbReference>
<reference evidence="10 11" key="1">
    <citation type="submission" date="2020-02" db="EMBL/GenBank/DDBJ databases">
        <title>Streptomyces malaysiensis DSM14702 (JHCC583434, PFL_A843) Genome sequencing and assembly.</title>
        <authorList>
            <person name="Samborskyy M."/>
        </authorList>
    </citation>
    <scope>NUCLEOTIDE SEQUENCE [LARGE SCALE GENOMIC DNA]</scope>
    <source>
        <strain evidence="10 11">DSM 14702</strain>
    </source>
</reference>
<evidence type="ECO:0000313" key="11">
    <source>
        <dbReference type="Proteomes" id="UP000536624"/>
    </source>
</evidence>
<dbReference type="GO" id="GO:0071949">
    <property type="term" value="F:FAD binding"/>
    <property type="evidence" value="ECO:0007669"/>
    <property type="project" value="InterPro"/>
</dbReference>
<dbReference type="PANTHER" id="PTHR46028:SF2">
    <property type="entry name" value="KYNURENINE 3-MONOOXYGENASE"/>
    <property type="match status" value="1"/>
</dbReference>
<evidence type="ECO:0000256" key="3">
    <source>
        <dbReference type="ARBA" id="ARBA00022827"/>
    </source>
</evidence>
<dbReference type="PANTHER" id="PTHR46028">
    <property type="entry name" value="KYNURENINE 3-MONOOXYGENASE"/>
    <property type="match status" value="1"/>
</dbReference>
<keyword evidence="5" id="KW-0560">Oxidoreductase</keyword>
<organism evidence="10 11">
    <name type="scientific">Streptomyces malaysiensis</name>
    <dbReference type="NCBI Taxonomy" id="92644"/>
    <lineage>
        <taxon>Bacteria</taxon>
        <taxon>Bacillati</taxon>
        <taxon>Actinomycetota</taxon>
        <taxon>Actinomycetes</taxon>
        <taxon>Kitasatosporales</taxon>
        <taxon>Streptomycetaceae</taxon>
        <taxon>Streptomyces</taxon>
        <taxon>Streptomyces violaceusniger group</taxon>
    </lineage>
</organism>
<sequence length="407" mass="44592">MSDEQWALIEPLVTAWKQERVARSATGDPGSCDLREVVNALLYQNRTGCQWRLLPHARLLVTWNRFRHAAPVQSVDLNGPSVTAFEDGRARRIRCARVIGCDGVHSVVRSALAAAGARQTVHRLSMGYKEIDVAYADEWQHPRTAFHYWPSKQALFGVFPDIDGGYNGSLFLPLDEGRQSFTRLPAPAARALFARRFSGLTAAIPNLEEQFRDRPTNVITTTGCDRWTHAGTTVLLGDASHAMAPFMGHGMNCGFEDVRVLDECLAATGDWSGALEAYERRRRPDAEAIVRISHEHYRTLTRGPHPAGPAEAVLDRLSRLLPDAQFAPLYERCAFSHDGYATVLHDAQAAGRLADDLLASHGSGILAVSDGDFRSAAHALLRKRPLPTGSLTDGGSHARGPVPDPPD</sequence>
<dbReference type="InterPro" id="IPR002938">
    <property type="entry name" value="FAD-bd"/>
</dbReference>
<name>A0A7X6B0Q2_STRMQ</name>
<evidence type="ECO:0000256" key="6">
    <source>
        <dbReference type="ARBA" id="ARBA00023033"/>
    </source>
</evidence>
<dbReference type="GO" id="GO:0070189">
    <property type="term" value="P:kynurenine metabolic process"/>
    <property type="evidence" value="ECO:0007669"/>
    <property type="project" value="TreeGrafter"/>
</dbReference>
<dbReference type="InterPro" id="IPR036188">
    <property type="entry name" value="FAD/NAD-bd_sf"/>
</dbReference>
<dbReference type="InterPro" id="IPR025161">
    <property type="entry name" value="IS402-like_dom"/>
</dbReference>
<evidence type="ECO:0000256" key="4">
    <source>
        <dbReference type="ARBA" id="ARBA00022857"/>
    </source>
</evidence>
<evidence type="ECO:0000256" key="7">
    <source>
        <dbReference type="SAM" id="MobiDB-lite"/>
    </source>
</evidence>
<feature type="domain" description="FAD-binding" evidence="8">
    <location>
        <begin position="80"/>
        <end position="291"/>
    </location>
</feature>
<comment type="cofactor">
    <cofactor evidence="1">
        <name>FAD</name>
        <dbReference type="ChEBI" id="CHEBI:57692"/>
    </cofactor>
</comment>
<proteinExistence type="predicted"/>
<evidence type="ECO:0000259" key="9">
    <source>
        <dbReference type="Pfam" id="PF13340"/>
    </source>
</evidence>
<dbReference type="Pfam" id="PF13340">
    <property type="entry name" value="DUF4096"/>
    <property type="match status" value="1"/>
</dbReference>
<dbReference type="SUPFAM" id="SSF51905">
    <property type="entry name" value="FAD/NAD(P)-binding domain"/>
    <property type="match status" value="1"/>
</dbReference>
<feature type="domain" description="Insertion element IS402-like" evidence="9">
    <location>
        <begin position="1"/>
        <end position="59"/>
    </location>
</feature>
<protein>
    <recommendedName>
        <fullName evidence="12">FAD-binding domain-containing protein</fullName>
    </recommendedName>
</protein>
<evidence type="ECO:0000256" key="2">
    <source>
        <dbReference type="ARBA" id="ARBA00022630"/>
    </source>
</evidence>
<comment type="caution">
    <text evidence="10">The sequence shown here is derived from an EMBL/GenBank/DDBJ whole genome shotgun (WGS) entry which is preliminary data.</text>
</comment>
<accession>A0A7X6B0Q2</accession>
<dbReference type="GO" id="GO:0004502">
    <property type="term" value="F:kynurenine 3-monooxygenase activity"/>
    <property type="evidence" value="ECO:0007669"/>
    <property type="project" value="TreeGrafter"/>
</dbReference>
<evidence type="ECO:0000256" key="5">
    <source>
        <dbReference type="ARBA" id="ARBA00023002"/>
    </source>
</evidence>